<dbReference type="EMBL" id="PDOC01000008">
    <property type="protein sequence ID" value="PIL44257.1"/>
    <property type="molecule type" value="Genomic_DNA"/>
</dbReference>
<name>A0A2G8TDY2_9BURK</name>
<dbReference type="AlphaFoldDB" id="A0A2G8TDY2"/>
<sequence length="295" mass="31944">MDAVCLLSVTPDTLTALQDYLRDSGSALSVSDAATVAIGAWLQAENVRDMMAAGALLQSQSQSQSTARTRATYREAVNGDAQSVAADVRAVDEVTTRTVANADADANANANAKTKARTKARTRVRADANCAPDGYQWKELFLPDGTELRMYSHDAVHRARVTGAAIFYQGRQVSPRQFTLAVAGEGRNAWRDLSLRLPGEKQFLPAGLLRRRAQADIRVRVEAQLAEGGMRGAEASRRGSPAETIAAAADAMAEALRTALALVEHSNSQSIPKYERRVDPHRRTTDVLVNHIKFD</sequence>
<dbReference type="OrthoDB" id="8565989at2"/>
<comment type="caution">
    <text evidence="1">The sequence shown here is derived from an EMBL/GenBank/DDBJ whole genome shotgun (WGS) entry which is preliminary data.</text>
</comment>
<protein>
    <submittedName>
        <fullName evidence="1">Uncharacterized protein</fullName>
    </submittedName>
</protein>
<organism evidence="1 2">
    <name type="scientific">Massilia eurypsychrophila</name>
    <dbReference type="NCBI Taxonomy" id="1485217"/>
    <lineage>
        <taxon>Bacteria</taxon>
        <taxon>Pseudomonadati</taxon>
        <taxon>Pseudomonadota</taxon>
        <taxon>Betaproteobacteria</taxon>
        <taxon>Burkholderiales</taxon>
        <taxon>Oxalobacteraceae</taxon>
        <taxon>Telluria group</taxon>
        <taxon>Massilia</taxon>
    </lineage>
</organism>
<proteinExistence type="predicted"/>
<evidence type="ECO:0000313" key="2">
    <source>
        <dbReference type="Proteomes" id="UP000230390"/>
    </source>
</evidence>
<evidence type="ECO:0000313" key="1">
    <source>
        <dbReference type="EMBL" id="PIL44257.1"/>
    </source>
</evidence>
<keyword evidence="2" id="KW-1185">Reference proteome</keyword>
<accession>A0A2G8TDY2</accession>
<reference evidence="1 2" key="1">
    <citation type="submission" date="2017-10" db="EMBL/GenBank/DDBJ databases">
        <title>Massilia psychrophilum sp. nov., a novel purple-pigmented bacterium isolated from Tianshan glacier, Xinjiang Municipality, China.</title>
        <authorList>
            <person name="Wang H."/>
        </authorList>
    </citation>
    <scope>NUCLEOTIDE SEQUENCE [LARGE SCALE GENOMIC DNA]</scope>
    <source>
        <strain evidence="1 2">JCM 30074</strain>
    </source>
</reference>
<dbReference type="RefSeq" id="WP_099789177.1">
    <property type="nucleotide sequence ID" value="NZ_JBHLYV010000098.1"/>
</dbReference>
<dbReference type="Proteomes" id="UP000230390">
    <property type="component" value="Unassembled WGS sequence"/>
</dbReference>
<gene>
    <name evidence="1" type="ORF">CR105_14365</name>
</gene>